<keyword evidence="3" id="KW-1185">Reference proteome</keyword>
<name>A0A9N9A0W6_9GLOM</name>
<dbReference type="Proteomes" id="UP000789396">
    <property type="component" value="Unassembled WGS sequence"/>
</dbReference>
<feature type="non-terminal residue" evidence="2">
    <location>
        <position position="44"/>
    </location>
</feature>
<proteinExistence type="predicted"/>
<reference evidence="2" key="1">
    <citation type="submission" date="2021-06" db="EMBL/GenBank/DDBJ databases">
        <authorList>
            <person name="Kallberg Y."/>
            <person name="Tangrot J."/>
            <person name="Rosling A."/>
        </authorList>
    </citation>
    <scope>NUCLEOTIDE SEQUENCE</scope>
    <source>
        <strain evidence="2">IN212</strain>
    </source>
</reference>
<organism evidence="2 3">
    <name type="scientific">Racocetra fulgida</name>
    <dbReference type="NCBI Taxonomy" id="60492"/>
    <lineage>
        <taxon>Eukaryota</taxon>
        <taxon>Fungi</taxon>
        <taxon>Fungi incertae sedis</taxon>
        <taxon>Mucoromycota</taxon>
        <taxon>Glomeromycotina</taxon>
        <taxon>Glomeromycetes</taxon>
        <taxon>Diversisporales</taxon>
        <taxon>Gigasporaceae</taxon>
        <taxon>Racocetra</taxon>
    </lineage>
</organism>
<dbReference type="EMBL" id="CAJVPZ010002543">
    <property type="protein sequence ID" value="CAG8515100.1"/>
    <property type="molecule type" value="Genomic_DNA"/>
</dbReference>
<evidence type="ECO:0000256" key="1">
    <source>
        <dbReference type="SAM" id="MobiDB-lite"/>
    </source>
</evidence>
<gene>
    <name evidence="2" type="ORF">RFULGI_LOCUS3081</name>
</gene>
<feature type="region of interest" description="Disordered" evidence="1">
    <location>
        <begin position="1"/>
        <end position="24"/>
    </location>
</feature>
<evidence type="ECO:0000313" key="3">
    <source>
        <dbReference type="Proteomes" id="UP000789396"/>
    </source>
</evidence>
<sequence>MSHKSEKTNNGNPATQNTPKNTSEIKINLAGEYDGRLLHVLDYQ</sequence>
<dbReference type="AlphaFoldDB" id="A0A9N9A0W6"/>
<protein>
    <submittedName>
        <fullName evidence="2">1631_t:CDS:1</fullName>
    </submittedName>
</protein>
<accession>A0A9N9A0W6</accession>
<feature type="compositionally biased region" description="Polar residues" evidence="1">
    <location>
        <begin position="8"/>
        <end position="24"/>
    </location>
</feature>
<comment type="caution">
    <text evidence="2">The sequence shown here is derived from an EMBL/GenBank/DDBJ whole genome shotgun (WGS) entry which is preliminary data.</text>
</comment>
<evidence type="ECO:0000313" key="2">
    <source>
        <dbReference type="EMBL" id="CAG8515100.1"/>
    </source>
</evidence>